<comment type="similarity">
    <text evidence="5">Belongs to the IspH family.</text>
</comment>
<dbReference type="GO" id="GO:0016114">
    <property type="term" value="P:terpenoid biosynthetic process"/>
    <property type="evidence" value="ECO:0007669"/>
    <property type="project" value="UniProtKB-UniRule"/>
</dbReference>
<dbReference type="GO" id="GO:0051745">
    <property type="term" value="F:4-hydroxy-3-methylbut-2-enyl diphosphate reductase activity"/>
    <property type="evidence" value="ECO:0007669"/>
    <property type="project" value="UniProtKB-UniRule"/>
</dbReference>
<dbReference type="NCBIfam" id="TIGR00216">
    <property type="entry name" value="ispH_lytB"/>
    <property type="match status" value="1"/>
</dbReference>
<keyword evidence="5 6" id="KW-0560">Oxidoreductase</keyword>
<comment type="catalytic activity">
    <reaction evidence="5">
        <text>dimethylallyl diphosphate + 2 oxidized [2Fe-2S]-[ferredoxin] + H2O = (2E)-4-hydroxy-3-methylbut-2-enyl diphosphate + 2 reduced [2Fe-2S]-[ferredoxin] + 2 H(+)</text>
        <dbReference type="Rhea" id="RHEA:24825"/>
        <dbReference type="Rhea" id="RHEA-COMP:10000"/>
        <dbReference type="Rhea" id="RHEA-COMP:10001"/>
        <dbReference type="ChEBI" id="CHEBI:15377"/>
        <dbReference type="ChEBI" id="CHEBI:15378"/>
        <dbReference type="ChEBI" id="CHEBI:33737"/>
        <dbReference type="ChEBI" id="CHEBI:33738"/>
        <dbReference type="ChEBI" id="CHEBI:57623"/>
        <dbReference type="ChEBI" id="CHEBI:128753"/>
        <dbReference type="EC" id="1.17.7.4"/>
    </reaction>
</comment>
<dbReference type="Proteomes" id="UP000266287">
    <property type="component" value="Unassembled WGS sequence"/>
</dbReference>
<evidence type="ECO:0000256" key="2">
    <source>
        <dbReference type="ARBA" id="ARBA00022723"/>
    </source>
</evidence>
<feature type="binding site" evidence="5">
    <location>
        <position position="259"/>
    </location>
    <ligand>
        <name>(2E)-4-hydroxy-3-methylbut-2-enyl diphosphate</name>
        <dbReference type="ChEBI" id="CHEBI:128753"/>
    </ligand>
</feature>
<evidence type="ECO:0000256" key="1">
    <source>
        <dbReference type="ARBA" id="ARBA00022485"/>
    </source>
</evidence>
<comment type="pathway">
    <text evidence="5">Isoprenoid biosynthesis; dimethylallyl diphosphate biosynthesis; dimethylallyl diphosphate from (2E)-4-hydroxy-3-methylbutenyl diphosphate: step 1/1.</text>
</comment>
<feature type="binding site" evidence="5">
    <location>
        <position position="159"/>
    </location>
    <ligand>
        <name>(2E)-4-hydroxy-3-methylbut-2-enyl diphosphate</name>
        <dbReference type="ChEBI" id="CHEBI:128753"/>
    </ligand>
</feature>
<dbReference type="PANTHER" id="PTHR30426">
    <property type="entry name" value="4-HYDROXY-3-METHYLBUT-2-ENYL DIPHOSPHATE REDUCTASE"/>
    <property type="match status" value="1"/>
</dbReference>
<dbReference type="UniPathway" id="UPA00056">
    <property type="reaction ID" value="UER00097"/>
</dbReference>
<comment type="catalytic activity">
    <reaction evidence="5">
        <text>isopentenyl diphosphate + 2 oxidized [2Fe-2S]-[ferredoxin] + H2O = (2E)-4-hydroxy-3-methylbut-2-enyl diphosphate + 2 reduced [2Fe-2S]-[ferredoxin] + 2 H(+)</text>
        <dbReference type="Rhea" id="RHEA:24488"/>
        <dbReference type="Rhea" id="RHEA-COMP:10000"/>
        <dbReference type="Rhea" id="RHEA-COMP:10001"/>
        <dbReference type="ChEBI" id="CHEBI:15377"/>
        <dbReference type="ChEBI" id="CHEBI:15378"/>
        <dbReference type="ChEBI" id="CHEBI:33737"/>
        <dbReference type="ChEBI" id="CHEBI:33738"/>
        <dbReference type="ChEBI" id="CHEBI:128753"/>
        <dbReference type="ChEBI" id="CHEBI:128769"/>
        <dbReference type="EC" id="1.17.7.4"/>
    </reaction>
</comment>
<dbReference type="GO" id="GO:0019288">
    <property type="term" value="P:isopentenyl diphosphate biosynthetic process, methylerythritol 4-phosphate pathway"/>
    <property type="evidence" value="ECO:0007669"/>
    <property type="project" value="UniProtKB-UniRule"/>
</dbReference>
<dbReference type="PANTHER" id="PTHR30426:SF0">
    <property type="entry name" value="4-HYDROXY-3-METHYLBUT-2-ENYL DIPHOSPHATE REDUCTASE"/>
    <property type="match status" value="1"/>
</dbReference>
<protein>
    <recommendedName>
        <fullName evidence="5">4-hydroxy-3-methylbut-2-enyl diphosphate reductase</fullName>
        <shortName evidence="5">HMBPP reductase</shortName>
        <ecNumber evidence="5">1.17.7.4</ecNumber>
    </recommendedName>
</protein>
<feature type="binding site" evidence="5">
    <location>
        <position position="40"/>
    </location>
    <ligand>
        <name>(2E)-4-hydroxy-3-methylbut-2-enyl diphosphate</name>
        <dbReference type="ChEBI" id="CHEBI:128753"/>
    </ligand>
</feature>
<reference evidence="6 7" key="1">
    <citation type="submission" date="2018-08" db="EMBL/GenBank/DDBJ databases">
        <title>Draft genome of candidate division NPL-UPA2 bacterium Unc8 that adapted to ultra-basic serpentinizing groundwater.</title>
        <authorList>
            <person name="Ishii S."/>
            <person name="Suzuki S."/>
            <person name="Nealson K.H."/>
        </authorList>
    </citation>
    <scope>NUCLEOTIDE SEQUENCE [LARGE SCALE GENOMIC DNA]</scope>
    <source>
        <strain evidence="6">Unc8</strain>
    </source>
</reference>
<sequence>MEIMLIPHAGFCSGVKRAVELASQAARENGKVYSLGPIIHNSQVIERLHQEGVEVVHRLDQINKGTVIIRSHGVPPSVILQAQKRRLNVIDATCPIVKRAQNVAQLLHSDGYVVIIVGDRNHYEVKSILGFAGKGARVVKSPEGLRKIGEKKLGILSQTTQSVDNFCRVVSRAVAIAEEVRAFNTICEAMQSRQEETAALSRKADLMFVVGGLESANTQRLSRISQETGCQTYQIEEAAEIEYNWLNGKKRIGVSAGASTPDWIIEEVLDKLRH</sequence>
<feature type="binding site" evidence="5">
    <location>
        <position position="122"/>
    </location>
    <ligand>
        <name>dimethylallyl diphosphate</name>
        <dbReference type="ChEBI" id="CHEBI:57623"/>
    </ligand>
</feature>
<dbReference type="CDD" id="cd13944">
    <property type="entry name" value="lytB_ispH"/>
    <property type="match status" value="1"/>
</dbReference>
<dbReference type="Pfam" id="PF02401">
    <property type="entry name" value="LYTB"/>
    <property type="match status" value="1"/>
</dbReference>
<keyword evidence="3 5" id="KW-0408">Iron</keyword>
<dbReference type="Gene3D" id="3.40.50.11270">
    <property type="match status" value="1"/>
</dbReference>
<feature type="binding site" evidence="5">
    <location>
        <position position="72"/>
    </location>
    <ligand>
        <name>(2E)-4-hydroxy-3-methylbut-2-enyl diphosphate</name>
        <dbReference type="ChEBI" id="CHEBI:128753"/>
    </ligand>
</feature>
<accession>A0A399FXB5</accession>
<keyword evidence="5" id="KW-0414">Isoprene biosynthesis</keyword>
<name>A0A399FXB5_UNCN2</name>
<dbReference type="InterPro" id="IPR003451">
    <property type="entry name" value="LytB/IspH"/>
</dbReference>
<dbReference type="NCBIfam" id="NF002187">
    <property type="entry name" value="PRK01045.1-1"/>
    <property type="match status" value="1"/>
</dbReference>
<proteinExistence type="inferred from homology"/>
<evidence type="ECO:0000313" key="7">
    <source>
        <dbReference type="Proteomes" id="UP000266287"/>
    </source>
</evidence>
<feature type="binding site" evidence="5">
    <location>
        <position position="215"/>
    </location>
    <ligand>
        <name>dimethylallyl diphosphate</name>
        <dbReference type="ChEBI" id="CHEBI:57623"/>
    </ligand>
</feature>
<comment type="caution">
    <text evidence="6">The sequence shown here is derived from an EMBL/GenBank/DDBJ whole genome shotgun (WGS) entry which is preliminary data.</text>
</comment>
<dbReference type="Gene3D" id="3.40.1010.20">
    <property type="entry name" value="4-hydroxy-3-methylbut-2-enyl diphosphate reductase, catalytic domain"/>
    <property type="match status" value="2"/>
</dbReference>
<dbReference type="EMBL" id="NDHY01000002">
    <property type="protein sequence ID" value="RII00707.1"/>
    <property type="molecule type" value="Genomic_DNA"/>
</dbReference>
<feature type="binding site" evidence="5">
    <location>
        <position position="122"/>
    </location>
    <ligand>
        <name>(2E)-4-hydroxy-3-methylbut-2-enyl diphosphate</name>
        <dbReference type="ChEBI" id="CHEBI:128753"/>
    </ligand>
</feature>
<dbReference type="GO" id="GO:0051539">
    <property type="term" value="F:4 iron, 4 sulfur cluster binding"/>
    <property type="evidence" value="ECO:0007669"/>
    <property type="project" value="UniProtKB-UniRule"/>
</dbReference>
<feature type="binding site" evidence="5">
    <location>
        <position position="259"/>
    </location>
    <ligand>
        <name>dimethylallyl diphosphate</name>
        <dbReference type="ChEBI" id="CHEBI:57623"/>
    </ligand>
</feature>
<feature type="binding site" evidence="5">
    <location>
        <position position="122"/>
    </location>
    <ligand>
        <name>isopentenyl diphosphate</name>
        <dbReference type="ChEBI" id="CHEBI:128769"/>
    </ligand>
</feature>
<feature type="binding site" evidence="5">
    <location>
        <position position="259"/>
    </location>
    <ligand>
        <name>isopentenyl diphosphate</name>
        <dbReference type="ChEBI" id="CHEBI:128769"/>
    </ligand>
</feature>
<evidence type="ECO:0000256" key="3">
    <source>
        <dbReference type="ARBA" id="ARBA00023004"/>
    </source>
</evidence>
<feature type="active site" description="Proton donor" evidence="5">
    <location>
        <position position="124"/>
    </location>
</feature>
<feature type="binding site" evidence="5">
    <location>
        <position position="217"/>
    </location>
    <ligand>
        <name>dimethylallyl diphosphate</name>
        <dbReference type="ChEBI" id="CHEBI:57623"/>
    </ligand>
</feature>
<dbReference type="UniPathway" id="UPA00059">
    <property type="reaction ID" value="UER00105"/>
</dbReference>
<feature type="binding site" evidence="5">
    <location>
        <position position="72"/>
    </location>
    <ligand>
        <name>dimethylallyl diphosphate</name>
        <dbReference type="ChEBI" id="CHEBI:57623"/>
    </ligand>
</feature>
<comment type="pathway">
    <text evidence="5">Isoprenoid biosynthesis; isopentenyl diphosphate biosynthesis via DXP pathway; isopentenyl diphosphate from 1-deoxy-D-xylulose 5-phosphate: step 6/6.</text>
</comment>
<keyword evidence="4 5" id="KW-0411">Iron-sulfur</keyword>
<feature type="binding site" evidence="5">
    <location>
        <position position="72"/>
    </location>
    <ligand>
        <name>isopentenyl diphosphate</name>
        <dbReference type="ChEBI" id="CHEBI:128769"/>
    </ligand>
</feature>
<comment type="function">
    <text evidence="5">Catalyzes the conversion of 1-hydroxy-2-methyl-2-(E)-butenyl 4-diphosphate (HMBPP) into a mixture of isopentenyl diphosphate (IPP) and dimethylallyl diphosphate (DMAPP). Acts in the terminal step of the DOXP/MEP pathway for isoprenoid precursor biosynthesis.</text>
</comment>
<keyword evidence="2 5" id="KW-0479">Metal-binding</keyword>
<keyword evidence="1 5" id="KW-0004">4Fe-4S</keyword>
<gene>
    <name evidence="5 6" type="primary">ispH</name>
    <name evidence="6" type="ORF">B9J77_01415</name>
</gene>
<feature type="binding site" evidence="5">
    <location>
        <position position="94"/>
    </location>
    <ligand>
        <name>[4Fe-4S] cluster</name>
        <dbReference type="ChEBI" id="CHEBI:49883"/>
    </ligand>
</feature>
<dbReference type="GO" id="GO:0046872">
    <property type="term" value="F:metal ion binding"/>
    <property type="evidence" value="ECO:0007669"/>
    <property type="project" value="UniProtKB-KW"/>
</dbReference>
<feature type="binding site" evidence="5">
    <location>
        <position position="217"/>
    </location>
    <ligand>
        <name>isopentenyl diphosphate</name>
        <dbReference type="ChEBI" id="CHEBI:128769"/>
    </ligand>
</feature>
<feature type="binding site" evidence="5">
    <location>
        <position position="187"/>
    </location>
    <ligand>
        <name>[4Fe-4S] cluster</name>
        <dbReference type="ChEBI" id="CHEBI:49883"/>
    </ligand>
</feature>
<evidence type="ECO:0000256" key="5">
    <source>
        <dbReference type="HAMAP-Rule" id="MF_00191"/>
    </source>
</evidence>
<comment type="cofactor">
    <cofactor evidence="5">
        <name>[4Fe-4S] cluster</name>
        <dbReference type="ChEBI" id="CHEBI:49883"/>
    </cofactor>
    <text evidence="5">Binds 1 [4Fe-4S] cluster per subunit.</text>
</comment>
<feature type="binding site" evidence="5">
    <location>
        <position position="40"/>
    </location>
    <ligand>
        <name>dimethylallyl diphosphate</name>
        <dbReference type="ChEBI" id="CHEBI:57623"/>
    </ligand>
</feature>
<dbReference type="EC" id="1.17.7.4" evidence="5"/>
<comment type="caution">
    <text evidence="5">Lacks conserved residue(s) required for the propagation of feature annotation.</text>
</comment>
<feature type="binding site" evidence="5">
    <location>
        <position position="217"/>
    </location>
    <ligand>
        <name>(2E)-4-hydroxy-3-methylbut-2-enyl diphosphate</name>
        <dbReference type="ChEBI" id="CHEBI:128753"/>
    </ligand>
</feature>
<dbReference type="HAMAP" id="MF_00191">
    <property type="entry name" value="IspH"/>
    <property type="match status" value="1"/>
</dbReference>
<feature type="binding site" evidence="5">
    <location>
        <position position="12"/>
    </location>
    <ligand>
        <name>[4Fe-4S] cluster</name>
        <dbReference type="ChEBI" id="CHEBI:49883"/>
    </ligand>
</feature>
<organism evidence="6 7">
    <name type="scientific">candidate division NPL-UPA2 bacterium Unc8</name>
    <dbReference type="NCBI Taxonomy" id="1980939"/>
    <lineage>
        <taxon>Bacteria</taxon>
    </lineage>
</organism>
<dbReference type="GO" id="GO:0050992">
    <property type="term" value="P:dimethylallyl diphosphate biosynthetic process"/>
    <property type="evidence" value="ECO:0007669"/>
    <property type="project" value="UniProtKB-UniRule"/>
</dbReference>
<feature type="binding site" evidence="5">
    <location>
        <position position="215"/>
    </location>
    <ligand>
        <name>isopentenyl diphosphate</name>
        <dbReference type="ChEBI" id="CHEBI:128769"/>
    </ligand>
</feature>
<evidence type="ECO:0000313" key="6">
    <source>
        <dbReference type="EMBL" id="RII00707.1"/>
    </source>
</evidence>
<feature type="binding site" evidence="5">
    <location>
        <position position="40"/>
    </location>
    <ligand>
        <name>isopentenyl diphosphate</name>
        <dbReference type="ChEBI" id="CHEBI:128769"/>
    </ligand>
</feature>
<dbReference type="AlphaFoldDB" id="A0A399FXB5"/>
<feature type="binding site" evidence="5">
    <location>
        <position position="215"/>
    </location>
    <ligand>
        <name>(2E)-4-hydroxy-3-methylbut-2-enyl diphosphate</name>
        <dbReference type="ChEBI" id="CHEBI:128753"/>
    </ligand>
</feature>
<evidence type="ECO:0000256" key="4">
    <source>
        <dbReference type="ARBA" id="ARBA00023014"/>
    </source>
</evidence>